<feature type="compositionally biased region" description="Acidic residues" evidence="2">
    <location>
        <begin position="289"/>
        <end position="304"/>
    </location>
</feature>
<evidence type="ECO:0000313" key="4">
    <source>
        <dbReference type="EMBL" id="TKA29818.1"/>
    </source>
</evidence>
<evidence type="ECO:0000259" key="3">
    <source>
        <dbReference type="Pfam" id="PF08574"/>
    </source>
</evidence>
<dbReference type="GO" id="GO:0006606">
    <property type="term" value="P:protein import into nucleus"/>
    <property type="evidence" value="ECO:0007669"/>
    <property type="project" value="InterPro"/>
</dbReference>
<reference evidence="4 5" key="1">
    <citation type="submission" date="2017-03" db="EMBL/GenBank/DDBJ databases">
        <title>Genomes of endolithic fungi from Antarctica.</title>
        <authorList>
            <person name="Coleine C."/>
            <person name="Masonjones S."/>
            <person name="Stajich J.E."/>
        </authorList>
    </citation>
    <scope>NUCLEOTIDE SEQUENCE [LARGE SCALE GENOMIC DNA]</scope>
    <source>
        <strain evidence="4 5">CCFEE 6315</strain>
    </source>
</reference>
<dbReference type="PANTHER" id="PTHR28063">
    <property type="entry name" value="RNA POLYMERASE II NUCLEAR LOCALIZATION PROTEIN IWR1"/>
    <property type="match status" value="1"/>
</dbReference>
<dbReference type="EMBL" id="NAJL01000013">
    <property type="protein sequence ID" value="TKA29818.1"/>
    <property type="molecule type" value="Genomic_DNA"/>
</dbReference>
<dbReference type="OrthoDB" id="6255506at2759"/>
<feature type="compositionally biased region" description="Acidic residues" evidence="2">
    <location>
        <begin position="336"/>
        <end position="353"/>
    </location>
</feature>
<feature type="region of interest" description="Disordered" evidence="2">
    <location>
        <begin position="50"/>
        <end position="84"/>
    </location>
</feature>
<protein>
    <recommendedName>
        <fullName evidence="3">Transcription factor Iwr1 domain-containing protein</fullName>
    </recommendedName>
</protein>
<feature type="region of interest" description="Disordered" evidence="2">
    <location>
        <begin position="1"/>
        <end position="25"/>
    </location>
</feature>
<proteinExistence type="inferred from homology"/>
<gene>
    <name evidence="4" type="ORF">B0A50_03182</name>
</gene>
<dbReference type="InterPro" id="IPR013883">
    <property type="entry name" value="TF_Iwr1_dom"/>
</dbReference>
<feature type="domain" description="Transcription factor Iwr1" evidence="3">
    <location>
        <begin position="240"/>
        <end position="315"/>
    </location>
</feature>
<comment type="similarity">
    <text evidence="1">Belongs to the IWR1/SLC7A6OS family.</text>
</comment>
<dbReference type="Pfam" id="PF08574">
    <property type="entry name" value="Iwr1"/>
    <property type="match status" value="1"/>
</dbReference>
<accession>A0A4U0U4C6</accession>
<evidence type="ECO:0000256" key="1">
    <source>
        <dbReference type="ARBA" id="ARBA00010218"/>
    </source>
</evidence>
<dbReference type="Proteomes" id="UP000308549">
    <property type="component" value="Unassembled WGS sequence"/>
</dbReference>
<dbReference type="InterPro" id="IPR040150">
    <property type="entry name" value="Iwr1"/>
</dbReference>
<dbReference type="GO" id="GO:0005737">
    <property type="term" value="C:cytoplasm"/>
    <property type="evidence" value="ECO:0007669"/>
    <property type="project" value="TreeGrafter"/>
</dbReference>
<feature type="compositionally biased region" description="Basic and acidic residues" evidence="2">
    <location>
        <begin position="50"/>
        <end position="67"/>
    </location>
</feature>
<sequence>MPGDMHGPNELRLKRKRNEPAPDTLVLEPQPKRAFTDEARQLQYVRQEVKVNRETATRHESSQEPHQHALRNQVQAKEASQADRRVFHLASAKPPSGIHKAKKINEKSVATFVERLSSTGTSPRRKIAPVSQAPKVAPPAGPQACKRPGRASAVPKSSRMPASQSVSEDVPQPKLLDGLADELHQFALAEIAESQKPKITALPKLSAVRSRDLHRQKTAATVEDSPQLHDVEMADGDEGEYVYDTYVLASGRTMEDLSSVSDGTIGDVGYLVITDEDKALWEAYIEDEPSDRDWDTDDEDENAEDYYAADYPEDELASDDEYGRNAYGYRKHGGSDDEEWDEDTGAYSGDEEPERSNLWNVRKPKQLEAIAGEDDSN</sequence>
<keyword evidence="5" id="KW-1185">Reference proteome</keyword>
<evidence type="ECO:0000313" key="5">
    <source>
        <dbReference type="Proteomes" id="UP000308549"/>
    </source>
</evidence>
<feature type="compositionally biased region" description="Acidic residues" evidence="2">
    <location>
        <begin position="311"/>
        <end position="320"/>
    </location>
</feature>
<feature type="region of interest" description="Disordered" evidence="2">
    <location>
        <begin position="289"/>
        <end position="377"/>
    </location>
</feature>
<dbReference type="AlphaFoldDB" id="A0A4U0U4C6"/>
<organism evidence="4 5">
    <name type="scientific">Salinomyces thailandicus</name>
    <dbReference type="NCBI Taxonomy" id="706561"/>
    <lineage>
        <taxon>Eukaryota</taxon>
        <taxon>Fungi</taxon>
        <taxon>Dikarya</taxon>
        <taxon>Ascomycota</taxon>
        <taxon>Pezizomycotina</taxon>
        <taxon>Dothideomycetes</taxon>
        <taxon>Dothideomycetidae</taxon>
        <taxon>Mycosphaerellales</taxon>
        <taxon>Teratosphaeriaceae</taxon>
        <taxon>Salinomyces</taxon>
    </lineage>
</organism>
<dbReference type="PANTHER" id="PTHR28063:SF1">
    <property type="entry name" value="RNA POLYMERASE II NUCLEAR LOCALIZATION PROTEIN IWR1"/>
    <property type="match status" value="1"/>
</dbReference>
<evidence type="ECO:0000256" key="2">
    <source>
        <dbReference type="SAM" id="MobiDB-lite"/>
    </source>
</evidence>
<name>A0A4U0U4C6_9PEZI</name>
<comment type="caution">
    <text evidence="4">The sequence shown here is derived from an EMBL/GenBank/DDBJ whole genome shotgun (WGS) entry which is preliminary data.</text>
</comment>
<feature type="region of interest" description="Disordered" evidence="2">
    <location>
        <begin position="116"/>
        <end position="170"/>
    </location>
</feature>